<protein>
    <submittedName>
        <fullName evidence="2">Uncharacterized protein</fullName>
    </submittedName>
</protein>
<dbReference type="OrthoDB" id="3268838at2759"/>
<feature type="region of interest" description="Disordered" evidence="1">
    <location>
        <begin position="29"/>
        <end position="49"/>
    </location>
</feature>
<proteinExistence type="predicted"/>
<dbReference type="AlphaFoldDB" id="A0A0C9V2Z3"/>
<reference evidence="2 3" key="1">
    <citation type="submission" date="2014-06" db="EMBL/GenBank/DDBJ databases">
        <title>Evolutionary Origins and Diversification of the Mycorrhizal Mutualists.</title>
        <authorList>
            <consortium name="DOE Joint Genome Institute"/>
            <consortium name="Mycorrhizal Genomics Consortium"/>
            <person name="Kohler A."/>
            <person name="Kuo A."/>
            <person name="Nagy L.G."/>
            <person name="Floudas D."/>
            <person name="Copeland A."/>
            <person name="Barry K.W."/>
            <person name="Cichocki N."/>
            <person name="Veneault-Fourrey C."/>
            <person name="LaButti K."/>
            <person name="Lindquist E.A."/>
            <person name="Lipzen A."/>
            <person name="Lundell T."/>
            <person name="Morin E."/>
            <person name="Murat C."/>
            <person name="Riley R."/>
            <person name="Ohm R."/>
            <person name="Sun H."/>
            <person name="Tunlid A."/>
            <person name="Henrissat B."/>
            <person name="Grigoriev I.V."/>
            <person name="Hibbett D.S."/>
            <person name="Martin F."/>
        </authorList>
    </citation>
    <scope>NUCLEOTIDE SEQUENCE [LARGE SCALE GENOMIC DNA]</scope>
    <source>
        <strain evidence="2 3">SS14</strain>
    </source>
</reference>
<keyword evidence="3" id="KW-1185">Reference proteome</keyword>
<gene>
    <name evidence="2" type="ORF">M422DRAFT_255540</name>
</gene>
<evidence type="ECO:0000313" key="3">
    <source>
        <dbReference type="Proteomes" id="UP000054279"/>
    </source>
</evidence>
<organism evidence="2 3">
    <name type="scientific">Sphaerobolus stellatus (strain SS14)</name>
    <dbReference type="NCBI Taxonomy" id="990650"/>
    <lineage>
        <taxon>Eukaryota</taxon>
        <taxon>Fungi</taxon>
        <taxon>Dikarya</taxon>
        <taxon>Basidiomycota</taxon>
        <taxon>Agaricomycotina</taxon>
        <taxon>Agaricomycetes</taxon>
        <taxon>Phallomycetidae</taxon>
        <taxon>Geastrales</taxon>
        <taxon>Sphaerobolaceae</taxon>
        <taxon>Sphaerobolus</taxon>
    </lineage>
</organism>
<sequence>MPEFREYYTAYCMILRFLQELGPQEVDFIWGDDNTPDRPNSRKRDPPPPPECFVQLLSSETQIIRGNGHYRGNIWPSQDISGPELKGRGMILRDIEMNPRNVILDMSIYWIQLSQHSFPQIWNKRIWNEISRVCQWKRGFKIGIAFEFSEYLLCFATADFLFSIQYSTMQQALKSQHINPLVDLNGWLCKLVEWLQAEDKCRCLVPSNLMEIVTEAREVWGGVGVYTFSEICFWAGLSPFLTYEEVFCNPSRTARLVAAYITWVLDTTKILEDVWYEEGFTMAVTDKQRLAYMPHLRVFGHDEVWIYMRTKEIKSLHDAMIALKEKQGVEWCSGDDIPDIFEPSEIREALQKCPSLGPLVFTQEDWNVFDERNLPQELELKGMIKLRKHLAKKECFSQDSSEPFEIWNQALSTKGNAGWIMSIRVWDKEERVKDPNPYIIWGTDRDDRLITHIIKRSAEWTVGPFDFCGIGQVIRQGKITEVAFCQEDPRLTLTLQYRNKASRTRRSNVKPGQRPRKIDDPKTRVLKLKLEEEQKKRRLQVARKGKQARKRLSTDMHLAAGESLY</sequence>
<dbReference type="Proteomes" id="UP000054279">
    <property type="component" value="Unassembled WGS sequence"/>
</dbReference>
<accession>A0A0C9V2Z3</accession>
<feature type="compositionally biased region" description="Basic and acidic residues" evidence="1">
    <location>
        <begin position="35"/>
        <end position="46"/>
    </location>
</feature>
<dbReference type="HOGENOM" id="CLU_022273_1_0_1"/>
<evidence type="ECO:0000313" key="2">
    <source>
        <dbReference type="EMBL" id="KIJ41349.1"/>
    </source>
</evidence>
<dbReference type="EMBL" id="KN837137">
    <property type="protein sequence ID" value="KIJ41349.1"/>
    <property type="molecule type" value="Genomic_DNA"/>
</dbReference>
<evidence type="ECO:0000256" key="1">
    <source>
        <dbReference type="SAM" id="MobiDB-lite"/>
    </source>
</evidence>
<name>A0A0C9V2Z3_SPHS4</name>
<feature type="region of interest" description="Disordered" evidence="1">
    <location>
        <begin position="502"/>
        <end position="522"/>
    </location>
</feature>